<proteinExistence type="predicted"/>
<protein>
    <submittedName>
        <fullName evidence="2">Uncharacterized protein</fullName>
    </submittedName>
</protein>
<feature type="compositionally biased region" description="Basic and acidic residues" evidence="1">
    <location>
        <begin position="49"/>
        <end position="66"/>
    </location>
</feature>
<sequence length="66" mass="7043">MVHRAEQAEHAAGVPARAGDPVREGRRVAGPPLSPRRRGVGRAGGRPGEAGRRGGAEQEEDQHRRC</sequence>
<dbReference type="EMBL" id="GBRH01159972">
    <property type="protein sequence ID" value="JAE37924.1"/>
    <property type="molecule type" value="Transcribed_RNA"/>
</dbReference>
<reference evidence="2" key="2">
    <citation type="journal article" date="2015" name="Data Brief">
        <title>Shoot transcriptome of the giant reed, Arundo donax.</title>
        <authorList>
            <person name="Barrero R.A."/>
            <person name="Guerrero F.D."/>
            <person name="Moolhuijzen P."/>
            <person name="Goolsby J.A."/>
            <person name="Tidwell J."/>
            <person name="Bellgard S.E."/>
            <person name="Bellgard M.I."/>
        </authorList>
    </citation>
    <scope>NUCLEOTIDE SEQUENCE</scope>
    <source>
        <tissue evidence="2">Shoot tissue taken approximately 20 cm above the soil surface</tissue>
    </source>
</reference>
<name>A0A0A9HQ07_ARUDO</name>
<feature type="region of interest" description="Disordered" evidence="1">
    <location>
        <begin position="1"/>
        <end position="66"/>
    </location>
</feature>
<organism evidence="2">
    <name type="scientific">Arundo donax</name>
    <name type="common">Giant reed</name>
    <name type="synonym">Donax arundinaceus</name>
    <dbReference type="NCBI Taxonomy" id="35708"/>
    <lineage>
        <taxon>Eukaryota</taxon>
        <taxon>Viridiplantae</taxon>
        <taxon>Streptophyta</taxon>
        <taxon>Embryophyta</taxon>
        <taxon>Tracheophyta</taxon>
        <taxon>Spermatophyta</taxon>
        <taxon>Magnoliopsida</taxon>
        <taxon>Liliopsida</taxon>
        <taxon>Poales</taxon>
        <taxon>Poaceae</taxon>
        <taxon>PACMAD clade</taxon>
        <taxon>Arundinoideae</taxon>
        <taxon>Arundineae</taxon>
        <taxon>Arundo</taxon>
    </lineage>
</organism>
<dbReference type="AlphaFoldDB" id="A0A0A9HQ07"/>
<accession>A0A0A9HQ07</accession>
<reference evidence="2" key="1">
    <citation type="submission" date="2014-09" db="EMBL/GenBank/DDBJ databases">
        <authorList>
            <person name="Magalhaes I.L.F."/>
            <person name="Oliveira U."/>
            <person name="Santos F.R."/>
            <person name="Vidigal T.H.D.A."/>
            <person name="Brescovit A.D."/>
            <person name="Santos A.J."/>
        </authorList>
    </citation>
    <scope>NUCLEOTIDE SEQUENCE</scope>
    <source>
        <tissue evidence="2">Shoot tissue taken approximately 20 cm above the soil surface</tissue>
    </source>
</reference>
<evidence type="ECO:0000313" key="2">
    <source>
        <dbReference type="EMBL" id="JAE37924.1"/>
    </source>
</evidence>
<evidence type="ECO:0000256" key="1">
    <source>
        <dbReference type="SAM" id="MobiDB-lite"/>
    </source>
</evidence>